<keyword evidence="1" id="KW-1133">Transmembrane helix</keyword>
<dbReference type="EMBL" id="BK014770">
    <property type="protein sequence ID" value="DAD75055.1"/>
    <property type="molecule type" value="Genomic_DNA"/>
</dbReference>
<name>A0A8S5LZ03_9CAUD</name>
<feature type="transmembrane region" description="Helical" evidence="1">
    <location>
        <begin position="56"/>
        <end position="77"/>
    </location>
</feature>
<evidence type="ECO:0000256" key="1">
    <source>
        <dbReference type="SAM" id="Phobius"/>
    </source>
</evidence>
<accession>A0A8S5LZ03</accession>
<protein>
    <submittedName>
        <fullName evidence="2">Uncharacterized protein</fullName>
    </submittedName>
</protein>
<evidence type="ECO:0000313" key="2">
    <source>
        <dbReference type="EMBL" id="DAD75055.1"/>
    </source>
</evidence>
<sequence>MFEIIKVNGKYVMDEVDQSRAPQVPSFMSDPERNKMRLRRLMQEEEQRAAKEEQPIVFTINMIAWSVACVMLGWIIALI</sequence>
<reference evidence="2" key="1">
    <citation type="journal article" date="2021" name="Proc. Natl. Acad. Sci. U.S.A.">
        <title>A Catalog of Tens of Thousands of Viruses from Human Metagenomes Reveals Hidden Associations with Chronic Diseases.</title>
        <authorList>
            <person name="Tisza M.J."/>
            <person name="Buck C.B."/>
        </authorList>
    </citation>
    <scope>NUCLEOTIDE SEQUENCE</scope>
    <source>
        <strain evidence="2">Ct9Y44</strain>
    </source>
</reference>
<keyword evidence="1" id="KW-0472">Membrane</keyword>
<proteinExistence type="predicted"/>
<keyword evidence="1" id="KW-0812">Transmembrane</keyword>
<organism evidence="2">
    <name type="scientific">Siphoviridae sp. ct9Y44</name>
    <dbReference type="NCBI Taxonomy" id="2826176"/>
    <lineage>
        <taxon>Viruses</taxon>
        <taxon>Duplodnaviria</taxon>
        <taxon>Heunggongvirae</taxon>
        <taxon>Uroviricota</taxon>
        <taxon>Caudoviricetes</taxon>
    </lineage>
</organism>